<name>A0A151XFZ8_9HYME</name>
<feature type="compositionally biased region" description="Basic and acidic residues" evidence="1">
    <location>
        <begin position="108"/>
        <end position="122"/>
    </location>
</feature>
<organism evidence="2 3">
    <name type="scientific">Mycetomoellerius zeteki</name>
    <dbReference type="NCBI Taxonomy" id="64791"/>
    <lineage>
        <taxon>Eukaryota</taxon>
        <taxon>Metazoa</taxon>
        <taxon>Ecdysozoa</taxon>
        <taxon>Arthropoda</taxon>
        <taxon>Hexapoda</taxon>
        <taxon>Insecta</taxon>
        <taxon>Pterygota</taxon>
        <taxon>Neoptera</taxon>
        <taxon>Endopterygota</taxon>
        <taxon>Hymenoptera</taxon>
        <taxon>Apocrita</taxon>
        <taxon>Aculeata</taxon>
        <taxon>Formicoidea</taxon>
        <taxon>Formicidae</taxon>
        <taxon>Myrmicinae</taxon>
        <taxon>Mycetomoellerius</taxon>
    </lineage>
</organism>
<sequence>CKQNKIPVRDVRVVRIGMIKGKESPAIGRRVIKTSRYPLAPDEDVRRLTRTMNTRFTSGEKIAVGEDGGRWTGGREDTRRGREKKREYKVVPPGEKTSVVFPSEVEEEDKRDRSQKTDREGESSTIRVASAERCAKRAKGEKNDRRGTRVISREKENGIKSHPLPTLPRLTRRTTSCDVYRTHKGPRPDLRPAERVPRSYPVPDAQSYGFALGTLLSDRAPGNRILKVLACTCKRSARGDSNDDRVEIRPVRSSWKERDERTYNLHKIKRDRVARQEEKLGKRKRERERERSS</sequence>
<protein>
    <submittedName>
        <fullName evidence="2">Uncharacterized protein</fullName>
    </submittedName>
</protein>
<dbReference type="Proteomes" id="UP000075809">
    <property type="component" value="Unassembled WGS sequence"/>
</dbReference>
<keyword evidence="3" id="KW-1185">Reference proteome</keyword>
<reference evidence="2 3" key="1">
    <citation type="submission" date="2015-09" db="EMBL/GenBank/DDBJ databases">
        <title>Trachymyrmex zeteki WGS genome.</title>
        <authorList>
            <person name="Nygaard S."/>
            <person name="Hu H."/>
            <person name="Boomsma J."/>
            <person name="Zhang G."/>
        </authorList>
    </citation>
    <scope>NUCLEOTIDE SEQUENCE [LARGE SCALE GENOMIC DNA]</scope>
    <source>
        <strain evidence="2">Tzet28-1</strain>
        <tissue evidence="2">Whole body</tissue>
    </source>
</reference>
<dbReference type="AlphaFoldDB" id="A0A151XFZ8"/>
<evidence type="ECO:0000313" key="3">
    <source>
        <dbReference type="Proteomes" id="UP000075809"/>
    </source>
</evidence>
<accession>A0A151XFZ8</accession>
<feature type="non-terminal residue" evidence="2">
    <location>
        <position position="1"/>
    </location>
</feature>
<gene>
    <name evidence="2" type="ORF">ALC60_01821</name>
</gene>
<feature type="compositionally biased region" description="Basic and acidic residues" evidence="1">
    <location>
        <begin position="186"/>
        <end position="197"/>
    </location>
</feature>
<evidence type="ECO:0000313" key="2">
    <source>
        <dbReference type="EMBL" id="KYQ59235.1"/>
    </source>
</evidence>
<feature type="region of interest" description="Disordered" evidence="1">
    <location>
        <begin position="272"/>
        <end position="293"/>
    </location>
</feature>
<dbReference type="EMBL" id="KQ982182">
    <property type="protein sequence ID" value="KYQ59235.1"/>
    <property type="molecule type" value="Genomic_DNA"/>
</dbReference>
<feature type="compositionally biased region" description="Basic and acidic residues" evidence="1">
    <location>
        <begin position="64"/>
        <end position="89"/>
    </location>
</feature>
<feature type="compositionally biased region" description="Basic and acidic residues" evidence="1">
    <location>
        <begin position="133"/>
        <end position="148"/>
    </location>
</feature>
<feature type="region of interest" description="Disordered" evidence="1">
    <location>
        <begin position="64"/>
        <end position="148"/>
    </location>
</feature>
<proteinExistence type="predicted"/>
<feature type="region of interest" description="Disordered" evidence="1">
    <location>
        <begin position="179"/>
        <end position="201"/>
    </location>
</feature>
<evidence type="ECO:0000256" key="1">
    <source>
        <dbReference type="SAM" id="MobiDB-lite"/>
    </source>
</evidence>